<keyword evidence="2" id="KW-1133">Transmembrane helix</keyword>
<dbReference type="RefSeq" id="WP_149673973.1">
    <property type="nucleotide sequence ID" value="NZ_VTUZ01000029.1"/>
</dbReference>
<sequence length="95" mass="10408">MYAIPAVFVSALFVVFGLYVLVTFIFDAFFSTRRHVSCTGVGLTFGRRAAVLLGGSIKCSSMRGAHTTFTIRLPKPGTPADRAHPRTPTRFARRS</sequence>
<feature type="transmembrane region" description="Helical" evidence="2">
    <location>
        <begin position="6"/>
        <end position="26"/>
    </location>
</feature>
<evidence type="ECO:0000256" key="1">
    <source>
        <dbReference type="SAM" id="MobiDB-lite"/>
    </source>
</evidence>
<evidence type="ECO:0000313" key="4">
    <source>
        <dbReference type="Proteomes" id="UP000325273"/>
    </source>
</evidence>
<dbReference type="Proteomes" id="UP000325273">
    <property type="component" value="Unassembled WGS sequence"/>
</dbReference>
<evidence type="ECO:0000256" key="2">
    <source>
        <dbReference type="SAM" id="Phobius"/>
    </source>
</evidence>
<keyword evidence="2" id="KW-0812">Transmembrane</keyword>
<organism evidence="3 4">
    <name type="scientific">Paraburkholderia panacisoli</name>
    <dbReference type="NCBI Taxonomy" id="2603818"/>
    <lineage>
        <taxon>Bacteria</taxon>
        <taxon>Pseudomonadati</taxon>
        <taxon>Pseudomonadota</taxon>
        <taxon>Betaproteobacteria</taxon>
        <taxon>Burkholderiales</taxon>
        <taxon>Burkholderiaceae</taxon>
        <taxon>Paraburkholderia</taxon>
    </lineage>
</organism>
<dbReference type="AlphaFoldDB" id="A0A5B0GL87"/>
<name>A0A5B0GL87_9BURK</name>
<keyword evidence="3" id="KW-0808">Transferase</keyword>
<feature type="region of interest" description="Disordered" evidence="1">
    <location>
        <begin position="74"/>
        <end position="95"/>
    </location>
</feature>
<dbReference type="EMBL" id="VTUZ01000029">
    <property type="protein sequence ID" value="KAA1004214.1"/>
    <property type="molecule type" value="Genomic_DNA"/>
</dbReference>
<reference evidence="3 4" key="1">
    <citation type="submission" date="2019-08" db="EMBL/GenBank/DDBJ databases">
        <title>Paraburkholderia sp. DCY113.</title>
        <authorList>
            <person name="Kang J."/>
        </authorList>
    </citation>
    <scope>NUCLEOTIDE SEQUENCE [LARGE SCALE GENOMIC DNA]</scope>
    <source>
        <strain evidence="3 4">DCY113</strain>
    </source>
</reference>
<keyword evidence="4" id="KW-1185">Reference proteome</keyword>
<protein>
    <submittedName>
        <fullName evidence="3">HAMP domain-containing histidine kinase</fullName>
    </submittedName>
</protein>
<gene>
    <name evidence="3" type="ORF">FVF58_33165</name>
</gene>
<feature type="compositionally biased region" description="Basic residues" evidence="1">
    <location>
        <begin position="85"/>
        <end position="95"/>
    </location>
</feature>
<dbReference type="InterPro" id="IPR036890">
    <property type="entry name" value="HATPase_C_sf"/>
</dbReference>
<proteinExistence type="predicted"/>
<accession>A0A5B0GL87</accession>
<dbReference type="GO" id="GO:0016301">
    <property type="term" value="F:kinase activity"/>
    <property type="evidence" value="ECO:0007669"/>
    <property type="project" value="UniProtKB-KW"/>
</dbReference>
<dbReference type="SUPFAM" id="SSF55874">
    <property type="entry name" value="ATPase domain of HSP90 chaperone/DNA topoisomerase II/histidine kinase"/>
    <property type="match status" value="1"/>
</dbReference>
<comment type="caution">
    <text evidence="3">The sequence shown here is derived from an EMBL/GenBank/DDBJ whole genome shotgun (WGS) entry which is preliminary data.</text>
</comment>
<dbReference type="PRINTS" id="PR00344">
    <property type="entry name" value="BCTRLSENSOR"/>
</dbReference>
<dbReference type="Gene3D" id="3.30.565.10">
    <property type="entry name" value="Histidine kinase-like ATPase, C-terminal domain"/>
    <property type="match status" value="1"/>
</dbReference>
<keyword evidence="3" id="KW-0418">Kinase</keyword>
<dbReference type="InterPro" id="IPR004358">
    <property type="entry name" value="Sig_transdc_His_kin-like_C"/>
</dbReference>
<evidence type="ECO:0000313" key="3">
    <source>
        <dbReference type="EMBL" id="KAA1004214.1"/>
    </source>
</evidence>
<keyword evidence="2" id="KW-0472">Membrane</keyword>